<evidence type="ECO:0000256" key="1">
    <source>
        <dbReference type="SAM" id="SignalP"/>
    </source>
</evidence>
<evidence type="ECO:0000313" key="2">
    <source>
        <dbReference type="EMBL" id="KAF2124926.1"/>
    </source>
</evidence>
<reference evidence="2" key="1">
    <citation type="journal article" date="2020" name="Stud. Mycol.">
        <title>101 Dothideomycetes genomes: a test case for predicting lifestyles and emergence of pathogens.</title>
        <authorList>
            <person name="Haridas S."/>
            <person name="Albert R."/>
            <person name="Binder M."/>
            <person name="Bloem J."/>
            <person name="Labutti K."/>
            <person name="Salamov A."/>
            <person name="Andreopoulos B."/>
            <person name="Baker S."/>
            <person name="Barry K."/>
            <person name="Bills G."/>
            <person name="Bluhm B."/>
            <person name="Cannon C."/>
            <person name="Castanera R."/>
            <person name="Culley D."/>
            <person name="Daum C."/>
            <person name="Ezra D."/>
            <person name="Gonzalez J."/>
            <person name="Henrissat B."/>
            <person name="Kuo A."/>
            <person name="Liang C."/>
            <person name="Lipzen A."/>
            <person name="Lutzoni F."/>
            <person name="Magnuson J."/>
            <person name="Mondo S."/>
            <person name="Nolan M."/>
            <person name="Ohm R."/>
            <person name="Pangilinan J."/>
            <person name="Park H.-J."/>
            <person name="Ramirez L."/>
            <person name="Alfaro M."/>
            <person name="Sun H."/>
            <person name="Tritt A."/>
            <person name="Yoshinaga Y."/>
            <person name="Zwiers L.-H."/>
            <person name="Turgeon B."/>
            <person name="Goodwin S."/>
            <person name="Spatafora J."/>
            <person name="Crous P."/>
            <person name="Grigoriev I."/>
        </authorList>
    </citation>
    <scope>NUCLEOTIDE SEQUENCE</scope>
    <source>
        <strain evidence="2">CBS 119687</strain>
    </source>
</reference>
<keyword evidence="1" id="KW-0732">Signal</keyword>
<keyword evidence="3" id="KW-1185">Reference proteome</keyword>
<dbReference type="RefSeq" id="XP_033519319.1">
    <property type="nucleotide sequence ID" value="XM_033670869.1"/>
</dbReference>
<dbReference type="GeneID" id="54411301"/>
<proteinExistence type="predicted"/>
<feature type="signal peptide" evidence="1">
    <location>
        <begin position="1"/>
        <end position="19"/>
    </location>
</feature>
<evidence type="ECO:0000313" key="3">
    <source>
        <dbReference type="Proteomes" id="UP000799771"/>
    </source>
</evidence>
<sequence>MKLLTTILLLITLLTLTSAHPDKPKPPKPPSKCDDYPCRSCCTSWSICIQKCSFFHTNPRRCTEQCQDQKCKGEFEFCKTECHFDHCEPDWADDPGVALTLLPFPFMPPPRTVDAVALEAPAATAVVSVDVGVNVGEGGEGDDDGDVDKGGVEGALVNKTDVQEVNATKVGVVEVDKVE</sequence>
<organism evidence="2 3">
    <name type="scientific">Dothidotthia symphoricarpi CBS 119687</name>
    <dbReference type="NCBI Taxonomy" id="1392245"/>
    <lineage>
        <taxon>Eukaryota</taxon>
        <taxon>Fungi</taxon>
        <taxon>Dikarya</taxon>
        <taxon>Ascomycota</taxon>
        <taxon>Pezizomycotina</taxon>
        <taxon>Dothideomycetes</taxon>
        <taxon>Pleosporomycetidae</taxon>
        <taxon>Pleosporales</taxon>
        <taxon>Dothidotthiaceae</taxon>
        <taxon>Dothidotthia</taxon>
    </lineage>
</organism>
<dbReference type="Proteomes" id="UP000799771">
    <property type="component" value="Unassembled WGS sequence"/>
</dbReference>
<dbReference type="AlphaFoldDB" id="A0A6A6A076"/>
<gene>
    <name evidence="2" type="ORF">P153DRAFT_389784</name>
</gene>
<feature type="chain" id="PRO_5025333869" evidence="1">
    <location>
        <begin position="20"/>
        <end position="179"/>
    </location>
</feature>
<dbReference type="EMBL" id="ML977517">
    <property type="protein sequence ID" value="KAF2124926.1"/>
    <property type="molecule type" value="Genomic_DNA"/>
</dbReference>
<protein>
    <submittedName>
        <fullName evidence="2">Uncharacterized protein</fullName>
    </submittedName>
</protein>
<accession>A0A6A6A076</accession>
<name>A0A6A6A076_9PLEO</name>